<dbReference type="PANTHER" id="PTHR40048">
    <property type="entry name" value="RHAMNOSYL O-METHYLTRANSFERASE"/>
    <property type="match status" value="1"/>
</dbReference>
<organism evidence="3 4">
    <name type="scientific">Aliiroseovarius salicola</name>
    <dbReference type="NCBI Taxonomy" id="3009082"/>
    <lineage>
        <taxon>Bacteria</taxon>
        <taxon>Pseudomonadati</taxon>
        <taxon>Pseudomonadota</taxon>
        <taxon>Alphaproteobacteria</taxon>
        <taxon>Rhodobacterales</taxon>
        <taxon>Paracoccaceae</taxon>
        <taxon>Aliiroseovarius</taxon>
    </lineage>
</organism>
<dbReference type="PANTHER" id="PTHR40048:SF1">
    <property type="entry name" value="RHAMNOSYL O-METHYLTRANSFERASE"/>
    <property type="match status" value="1"/>
</dbReference>
<name>A0ABT4W5F9_9RHOB</name>
<accession>A0ABT4W5F9</accession>
<protein>
    <submittedName>
        <fullName evidence="3">Cephalosporin hydroxylase family protein</fullName>
    </submittedName>
</protein>
<dbReference type="Gene3D" id="3.40.50.150">
    <property type="entry name" value="Vaccinia Virus protein VP39"/>
    <property type="match status" value="1"/>
</dbReference>
<dbReference type="Pfam" id="PF04989">
    <property type="entry name" value="RMNT_CmcI"/>
    <property type="match status" value="1"/>
</dbReference>
<dbReference type="EMBL" id="JAQIIO010000015">
    <property type="protein sequence ID" value="MDA5095741.1"/>
    <property type="molecule type" value="Genomic_DNA"/>
</dbReference>
<reference evidence="3 4" key="1">
    <citation type="submission" date="2023-01" db="EMBL/GenBank/DDBJ databases">
        <authorList>
            <person name="Yoon J.-W."/>
        </authorList>
    </citation>
    <scope>NUCLEOTIDE SEQUENCE [LARGE SCALE GENOMIC DNA]</scope>
    <source>
        <strain evidence="3 4">KMU-50</strain>
    </source>
</reference>
<dbReference type="Proteomes" id="UP001528040">
    <property type="component" value="Unassembled WGS sequence"/>
</dbReference>
<comment type="caution">
    <text evidence="3">The sequence shown here is derived from an EMBL/GenBank/DDBJ whole genome shotgun (WGS) entry which is preliminary data.</text>
</comment>
<sequence>MADQEFENERREDIARMAADEGFSAKTLDWLAQAQERRYSYQFDWMGLPIIQYPQDIVAMQELVWSLKPDLIIETGIARGGSVIFYASLLELNAMCGGPGDAIVVAVDIDIRAQNRQAIEAHPMAHRLDLIEGSSIDPDVISQIREKVAGRRSVLVCLDSNHTHDHVLEELRAYGPLVTHNSYVVVFDTLIETLPDTAIGDRPWGPGDNPMTAVHSYLQEDDHFEIDHARHTKLQITVARNGYLKRVG</sequence>
<evidence type="ECO:0000256" key="2">
    <source>
        <dbReference type="ARBA" id="ARBA00022679"/>
    </source>
</evidence>
<dbReference type="RefSeq" id="WP_271055451.1">
    <property type="nucleotide sequence ID" value="NZ_JAQIIO010000015.1"/>
</dbReference>
<dbReference type="InterPro" id="IPR029063">
    <property type="entry name" value="SAM-dependent_MTases_sf"/>
</dbReference>
<evidence type="ECO:0000256" key="1">
    <source>
        <dbReference type="ARBA" id="ARBA00022603"/>
    </source>
</evidence>
<evidence type="ECO:0000313" key="4">
    <source>
        <dbReference type="Proteomes" id="UP001528040"/>
    </source>
</evidence>
<dbReference type="SUPFAM" id="SSF53335">
    <property type="entry name" value="S-adenosyl-L-methionine-dependent methyltransferases"/>
    <property type="match status" value="1"/>
</dbReference>
<evidence type="ECO:0000313" key="3">
    <source>
        <dbReference type="EMBL" id="MDA5095741.1"/>
    </source>
</evidence>
<proteinExistence type="predicted"/>
<keyword evidence="1" id="KW-0489">Methyltransferase</keyword>
<gene>
    <name evidence="3" type="ORF">O2N63_16750</name>
</gene>
<dbReference type="InterPro" id="IPR007072">
    <property type="entry name" value="RNMT_CmcI"/>
</dbReference>
<keyword evidence="2" id="KW-0808">Transferase</keyword>
<keyword evidence="4" id="KW-1185">Reference proteome</keyword>